<evidence type="ECO:0000313" key="9">
    <source>
        <dbReference type="Proteomes" id="UP000029228"/>
    </source>
</evidence>
<evidence type="ECO:0000256" key="1">
    <source>
        <dbReference type="ARBA" id="ARBA00004651"/>
    </source>
</evidence>
<dbReference type="PANTHER" id="PTHR34856">
    <property type="entry name" value="PROTEIN NRFD"/>
    <property type="match status" value="1"/>
</dbReference>
<keyword evidence="3" id="KW-1003">Cell membrane</keyword>
<comment type="similarity">
    <text evidence="2">Belongs to the NrfD family.</text>
</comment>
<dbReference type="Pfam" id="PF03916">
    <property type="entry name" value="NrfD"/>
    <property type="match status" value="1"/>
</dbReference>
<sequence length="85" mass="9585">MSTWETAFHFDSLVWDWIIAIYLFLAGMSAGSALIAIYLKRKVIEGDPAQNGIMKAMAWLAPFGIIVGLLILVFHLTKPLEFWKS</sequence>
<name>A0A090S3R3_9VIBR</name>
<dbReference type="STRING" id="990268.JCM19235_419"/>
<keyword evidence="9" id="KW-1185">Reference proteome</keyword>
<dbReference type="Gene3D" id="1.20.1630.10">
    <property type="entry name" value="Formate dehydrogenase/DMSO reductase domain"/>
    <property type="match status" value="1"/>
</dbReference>
<evidence type="ECO:0000256" key="4">
    <source>
        <dbReference type="ARBA" id="ARBA00022692"/>
    </source>
</evidence>
<evidence type="ECO:0000256" key="3">
    <source>
        <dbReference type="ARBA" id="ARBA00022475"/>
    </source>
</evidence>
<evidence type="ECO:0000256" key="2">
    <source>
        <dbReference type="ARBA" id="ARBA00008929"/>
    </source>
</evidence>
<dbReference type="InterPro" id="IPR005614">
    <property type="entry name" value="NrfD-like"/>
</dbReference>
<accession>A0A090S3R3</accession>
<keyword evidence="6 7" id="KW-0472">Membrane</keyword>
<comment type="caution">
    <text evidence="8">The sequence shown here is derived from an EMBL/GenBank/DDBJ whole genome shotgun (WGS) entry which is preliminary data.</text>
</comment>
<dbReference type="EMBL" id="BBMR01000007">
    <property type="protein sequence ID" value="GAL21144.1"/>
    <property type="molecule type" value="Genomic_DNA"/>
</dbReference>
<comment type="subcellular location">
    <subcellularLocation>
        <location evidence="1">Cell membrane</location>
        <topology evidence="1">Multi-pass membrane protein</topology>
    </subcellularLocation>
</comment>
<dbReference type="InterPro" id="IPR052049">
    <property type="entry name" value="Electron_transfer_protein"/>
</dbReference>
<dbReference type="AlphaFoldDB" id="A0A090S3R3"/>
<dbReference type="PANTHER" id="PTHR34856:SF2">
    <property type="entry name" value="PROTEIN NRFD"/>
    <property type="match status" value="1"/>
</dbReference>
<feature type="transmembrane region" description="Helical" evidence="7">
    <location>
        <begin position="59"/>
        <end position="77"/>
    </location>
</feature>
<dbReference type="GO" id="GO:0005886">
    <property type="term" value="C:plasma membrane"/>
    <property type="evidence" value="ECO:0007669"/>
    <property type="project" value="UniProtKB-SubCell"/>
</dbReference>
<protein>
    <submittedName>
        <fullName evidence="8">NrfD protein</fullName>
    </submittedName>
</protein>
<gene>
    <name evidence="8" type="ORF">JCM19235_419</name>
</gene>
<evidence type="ECO:0000256" key="5">
    <source>
        <dbReference type="ARBA" id="ARBA00022989"/>
    </source>
</evidence>
<reference evidence="8 9" key="1">
    <citation type="submission" date="2014-09" db="EMBL/GenBank/DDBJ databases">
        <title>Vibrio maritimus JCM 19235. (C45) whole genome shotgun sequence.</title>
        <authorList>
            <person name="Sawabe T."/>
            <person name="Meirelles P."/>
            <person name="Nakanishi M."/>
            <person name="Sayaka M."/>
            <person name="Hattori M."/>
            <person name="Ohkuma M."/>
        </authorList>
    </citation>
    <scope>NUCLEOTIDE SEQUENCE [LARGE SCALE GENOMIC DNA]</scope>
    <source>
        <strain evidence="9">JCM19235</strain>
    </source>
</reference>
<evidence type="ECO:0000313" key="8">
    <source>
        <dbReference type="EMBL" id="GAL21144.1"/>
    </source>
</evidence>
<feature type="transmembrane region" description="Helical" evidence="7">
    <location>
        <begin position="17"/>
        <end position="39"/>
    </location>
</feature>
<keyword evidence="5 7" id="KW-1133">Transmembrane helix</keyword>
<dbReference type="Proteomes" id="UP000029228">
    <property type="component" value="Unassembled WGS sequence"/>
</dbReference>
<proteinExistence type="inferred from homology"/>
<keyword evidence="4 7" id="KW-0812">Transmembrane</keyword>
<organism evidence="8 9">
    <name type="scientific">Vibrio maritimus</name>
    <dbReference type="NCBI Taxonomy" id="990268"/>
    <lineage>
        <taxon>Bacteria</taxon>
        <taxon>Pseudomonadati</taxon>
        <taxon>Pseudomonadota</taxon>
        <taxon>Gammaproteobacteria</taxon>
        <taxon>Vibrionales</taxon>
        <taxon>Vibrionaceae</taxon>
        <taxon>Vibrio</taxon>
    </lineage>
</organism>
<evidence type="ECO:0000256" key="6">
    <source>
        <dbReference type="ARBA" id="ARBA00023136"/>
    </source>
</evidence>
<evidence type="ECO:0000256" key="7">
    <source>
        <dbReference type="SAM" id="Phobius"/>
    </source>
</evidence>